<dbReference type="Pfam" id="PF03168">
    <property type="entry name" value="LEA_2"/>
    <property type="match status" value="1"/>
</dbReference>
<protein>
    <submittedName>
        <fullName evidence="3">Desiccation protectant protein Lea14-like</fullName>
    </submittedName>
</protein>
<dbReference type="InterPro" id="IPR004864">
    <property type="entry name" value="LEA_2"/>
</dbReference>
<dbReference type="Proteomes" id="UP001237642">
    <property type="component" value="Unassembled WGS sequence"/>
</dbReference>
<evidence type="ECO:0000313" key="4">
    <source>
        <dbReference type="Proteomes" id="UP001237642"/>
    </source>
</evidence>
<name>A0AAD8I235_9APIA</name>
<dbReference type="GO" id="GO:0009269">
    <property type="term" value="P:response to desiccation"/>
    <property type="evidence" value="ECO:0007669"/>
    <property type="project" value="InterPro"/>
</dbReference>
<evidence type="ECO:0000313" key="3">
    <source>
        <dbReference type="EMBL" id="KAK1376180.1"/>
    </source>
</evidence>
<dbReference type="GO" id="GO:0005829">
    <property type="term" value="C:cytosol"/>
    <property type="evidence" value="ECO:0007669"/>
    <property type="project" value="TreeGrafter"/>
</dbReference>
<evidence type="ECO:0000259" key="2">
    <source>
        <dbReference type="SMART" id="SM00769"/>
    </source>
</evidence>
<dbReference type="InterPro" id="IPR013990">
    <property type="entry name" value="WHy-dom"/>
</dbReference>
<proteinExistence type="inferred from homology"/>
<dbReference type="PANTHER" id="PTHR31459">
    <property type="match status" value="1"/>
</dbReference>
<reference evidence="3" key="2">
    <citation type="submission" date="2023-05" db="EMBL/GenBank/DDBJ databases">
        <authorList>
            <person name="Schelkunov M.I."/>
        </authorList>
    </citation>
    <scope>NUCLEOTIDE SEQUENCE</scope>
    <source>
        <strain evidence="3">Hsosn_3</strain>
        <tissue evidence="3">Leaf</tissue>
    </source>
</reference>
<comment type="similarity">
    <text evidence="1">Belongs to the LEA type 2 family.</text>
</comment>
<dbReference type="EMBL" id="JAUIZM010000007">
    <property type="protein sequence ID" value="KAK1376180.1"/>
    <property type="molecule type" value="Genomic_DNA"/>
</dbReference>
<dbReference type="PANTHER" id="PTHR31459:SF19">
    <property type="entry name" value="DESICCATION-RELATED PROTEIN LEA14-RELATED"/>
    <property type="match status" value="1"/>
</dbReference>
<reference evidence="3" key="1">
    <citation type="submission" date="2023-02" db="EMBL/GenBank/DDBJ databases">
        <title>Genome of toxic invasive species Heracleum sosnowskyi carries increased number of genes despite the absence of recent whole-genome duplications.</title>
        <authorList>
            <person name="Schelkunov M."/>
            <person name="Shtratnikova V."/>
            <person name="Makarenko M."/>
            <person name="Klepikova A."/>
            <person name="Omelchenko D."/>
            <person name="Novikova G."/>
            <person name="Obukhova E."/>
            <person name="Bogdanov V."/>
            <person name="Penin A."/>
            <person name="Logacheva M."/>
        </authorList>
    </citation>
    <scope>NUCLEOTIDE SEQUENCE</scope>
    <source>
        <strain evidence="3">Hsosn_3</strain>
        <tissue evidence="3">Leaf</tissue>
    </source>
</reference>
<evidence type="ECO:0000256" key="1">
    <source>
        <dbReference type="ARBA" id="ARBA00005960"/>
    </source>
</evidence>
<sequence>MSHLLDKAKDYVSEKLAEMKKPEAEVLDVDLSDVSRSCITYDAKVSVTNPYSTSIPICDITYCLKSNNREIASGTVPDPGSLKGHDTTQLDVALKVPHSVLLSLARDIGADWDIDYDLAIVLIVDLPIFGNIRIPINSKGEIKLPTVSDLWSK</sequence>
<dbReference type="FunFam" id="2.60.40.1820:FF:000001">
    <property type="entry name" value="Desiccation protectant protein Lea14-like"/>
    <property type="match status" value="1"/>
</dbReference>
<dbReference type="InterPro" id="IPR045043">
    <property type="entry name" value="Lea14-like"/>
</dbReference>
<feature type="domain" description="Water stress and hypersensitive response" evidence="2">
    <location>
        <begin position="24"/>
        <end position="141"/>
    </location>
</feature>
<organism evidence="3 4">
    <name type="scientific">Heracleum sosnowskyi</name>
    <dbReference type="NCBI Taxonomy" id="360622"/>
    <lineage>
        <taxon>Eukaryota</taxon>
        <taxon>Viridiplantae</taxon>
        <taxon>Streptophyta</taxon>
        <taxon>Embryophyta</taxon>
        <taxon>Tracheophyta</taxon>
        <taxon>Spermatophyta</taxon>
        <taxon>Magnoliopsida</taxon>
        <taxon>eudicotyledons</taxon>
        <taxon>Gunneridae</taxon>
        <taxon>Pentapetalae</taxon>
        <taxon>asterids</taxon>
        <taxon>campanulids</taxon>
        <taxon>Apiales</taxon>
        <taxon>Apiaceae</taxon>
        <taxon>Apioideae</taxon>
        <taxon>apioid superclade</taxon>
        <taxon>Tordylieae</taxon>
        <taxon>Tordyliinae</taxon>
        <taxon>Heracleum</taxon>
    </lineage>
</organism>
<dbReference type="SMART" id="SM00769">
    <property type="entry name" value="WHy"/>
    <property type="match status" value="1"/>
</dbReference>
<comment type="caution">
    <text evidence="3">The sequence shown here is derived from an EMBL/GenBank/DDBJ whole genome shotgun (WGS) entry which is preliminary data.</text>
</comment>
<dbReference type="SUPFAM" id="SSF117070">
    <property type="entry name" value="LEA14-like"/>
    <property type="match status" value="1"/>
</dbReference>
<gene>
    <name evidence="3" type="ORF">POM88_032373</name>
</gene>
<accession>A0AAD8I235</accession>
<dbReference type="AlphaFoldDB" id="A0AAD8I235"/>
<keyword evidence="4" id="KW-1185">Reference proteome</keyword>
<dbReference type="Gene3D" id="2.60.40.1820">
    <property type="match status" value="1"/>
</dbReference>